<name>A0A2S9WXK2_9FLAO</name>
<proteinExistence type="predicted"/>
<dbReference type="RefSeq" id="WP_105983785.1">
    <property type="nucleotide sequence ID" value="NZ_MQUC01000003.1"/>
</dbReference>
<accession>A0A2S9WXK2</accession>
<organism evidence="1 2">
    <name type="scientific">Nonlabens agnitus</name>
    <dbReference type="NCBI Taxonomy" id="870484"/>
    <lineage>
        <taxon>Bacteria</taxon>
        <taxon>Pseudomonadati</taxon>
        <taxon>Bacteroidota</taxon>
        <taxon>Flavobacteriia</taxon>
        <taxon>Flavobacteriales</taxon>
        <taxon>Flavobacteriaceae</taxon>
        <taxon>Nonlabens</taxon>
    </lineage>
</organism>
<protein>
    <submittedName>
        <fullName evidence="1">Uncharacterized protein</fullName>
    </submittedName>
</protein>
<evidence type="ECO:0000313" key="2">
    <source>
        <dbReference type="Proteomes" id="UP000239532"/>
    </source>
</evidence>
<comment type="caution">
    <text evidence="1">The sequence shown here is derived from an EMBL/GenBank/DDBJ whole genome shotgun (WGS) entry which is preliminary data.</text>
</comment>
<sequence length="120" mass="13329">MNTQPFKLFNIDIAAGTRSGQSGNVKLDPGTYDRIHIVNRFNNNLDKAAEIKVTDATGSEIMPKIDTRGLEQTGGEFLEAKAPCHVEGNQSINIEFTTHANVDADTSYQVIFWRKDACKR</sequence>
<evidence type="ECO:0000313" key="1">
    <source>
        <dbReference type="EMBL" id="PRP68106.1"/>
    </source>
</evidence>
<dbReference type="EMBL" id="MQUC01000003">
    <property type="protein sequence ID" value="PRP68106.1"/>
    <property type="molecule type" value="Genomic_DNA"/>
</dbReference>
<gene>
    <name evidence="1" type="ORF">BST86_13925</name>
</gene>
<keyword evidence="2" id="KW-1185">Reference proteome</keyword>
<reference evidence="1 2" key="1">
    <citation type="submission" date="2016-11" db="EMBL/GenBank/DDBJ databases">
        <title>Trade-off between light-utilization and light-protection in marine flavobacteria.</title>
        <authorList>
            <person name="Kumagai Y."/>
        </authorList>
    </citation>
    <scope>NUCLEOTIDE SEQUENCE [LARGE SCALE GENOMIC DNA]</scope>
    <source>
        <strain evidence="1 2">JCM 17109</strain>
    </source>
</reference>
<dbReference type="AlphaFoldDB" id="A0A2S9WXK2"/>
<dbReference type="Proteomes" id="UP000239532">
    <property type="component" value="Unassembled WGS sequence"/>
</dbReference>